<dbReference type="STRING" id="53468.A0A0R3UD21"/>
<dbReference type="EMBL" id="UXSR01002384">
    <property type="protein sequence ID" value="VDD78817.1"/>
    <property type="molecule type" value="Genomic_DNA"/>
</dbReference>
<proteinExistence type="predicted"/>
<evidence type="ECO:0000313" key="1">
    <source>
        <dbReference type="EMBL" id="VDD78817.1"/>
    </source>
</evidence>
<reference evidence="1 2" key="1">
    <citation type="submission" date="2018-10" db="EMBL/GenBank/DDBJ databases">
        <authorList>
            <consortium name="Pathogen Informatics"/>
        </authorList>
    </citation>
    <scope>NUCLEOTIDE SEQUENCE [LARGE SCALE GENOMIC DNA]</scope>
</reference>
<organism evidence="1 2">
    <name type="scientific">Mesocestoides corti</name>
    <name type="common">Flatworm</name>
    <dbReference type="NCBI Taxonomy" id="53468"/>
    <lineage>
        <taxon>Eukaryota</taxon>
        <taxon>Metazoa</taxon>
        <taxon>Spiralia</taxon>
        <taxon>Lophotrochozoa</taxon>
        <taxon>Platyhelminthes</taxon>
        <taxon>Cestoda</taxon>
        <taxon>Eucestoda</taxon>
        <taxon>Cyclophyllidea</taxon>
        <taxon>Mesocestoididae</taxon>
        <taxon>Mesocestoides</taxon>
    </lineage>
</organism>
<evidence type="ECO:0000313" key="2">
    <source>
        <dbReference type="Proteomes" id="UP000267029"/>
    </source>
</evidence>
<dbReference type="AlphaFoldDB" id="A0A0R3UD21"/>
<keyword evidence="2" id="KW-1185">Reference proteome</keyword>
<accession>A0A0R3UD21</accession>
<gene>
    <name evidence="1" type="ORF">MCOS_LOCUS4820</name>
</gene>
<dbReference type="Proteomes" id="UP000267029">
    <property type="component" value="Unassembled WGS sequence"/>
</dbReference>
<sequence length="167" mass="18860">MDNSLFHVIRLPAHRPLPAITRPSKRCLEFIHRTNLSFLVSQRLTDAYQLCCAVPAFRRCALGPINVAFVPSLVSATIRRRKAGAVDCGWPVLQQEVIVSAINRILGMIEQTSDCSPGFMIAHATKPLARYSVYPINFYVYMEDSQVITIIWITLPSMRIHHGLKLE</sequence>
<protein>
    <submittedName>
        <fullName evidence="1">Uncharacterized protein</fullName>
    </submittedName>
</protein>
<name>A0A0R3UD21_MESCO</name>